<dbReference type="Proteomes" id="UP000295781">
    <property type="component" value="Chromosome"/>
</dbReference>
<protein>
    <recommendedName>
        <fullName evidence="9">L,D-TPase catalytic domain-containing protein</fullName>
    </recommendedName>
</protein>
<sequence>MLSPARALAASSASLLPARTLPARLSRAQLPFIVALLAAASAASCSPAQDPPGRATDDRRPTPAPLLVPPVAPAAPAALAAASPDLLGAPAPLAASPSAAPLAPAAALAALAPGSTSAVSREATLPGQGAKIASIAMRTWIYVAPDDRSTKLGYLRAGAVVDRAEVSAGTKGCAGGWYRIAPRGYVCVGKGASLELDHPVVAAAMRGPRRGAPVPYHYVMSRTPPPHLYFRLPTAEDQRRVEGPKLAVHLARAAASPSSLPLDPVPGFLLGGRDLPKPYGAEKKLHYSVHTGRAKEKSAFGLITTFSWTNRRFGLTTELDLIPLDRTRPARISALRGLVIKDLDPLDTELPESPSSDAAPATDTASPADAASPPGAAPPATSPTSRAAAATDAEGFSIAELPDDELPPPPPGTDARIDPALRGAPAFVRVHGTTLHRPSASTRALVRAGLAPFRSGWVLTGRTRGGVKGMVETTDGAWLAGAHLVIAELRKDPQGFARAGKKWIDVSIERQMLVAYEGTRPVFAALISSGRSGMADPAETDATIRGSFYIHAKHVSTTMDGDDEASEAFDLRDVPYTQYFRGGYALHGAYWHDEFGKARSHGCINLAPADAAWLFEWTEPAVPPEWHGAVNIEGGGTLVYVHG</sequence>
<evidence type="ECO:0000256" key="8">
    <source>
        <dbReference type="SAM" id="MobiDB-lite"/>
    </source>
</evidence>
<dbReference type="InterPro" id="IPR005490">
    <property type="entry name" value="LD_TPept_cat_dom"/>
</dbReference>
<feature type="region of interest" description="Disordered" evidence="8">
    <location>
        <begin position="400"/>
        <end position="419"/>
    </location>
</feature>
<dbReference type="CDD" id="cd16913">
    <property type="entry name" value="YkuD_like"/>
    <property type="match status" value="1"/>
</dbReference>
<keyword evidence="3" id="KW-0808">Transferase</keyword>
<evidence type="ECO:0000256" key="1">
    <source>
        <dbReference type="ARBA" id="ARBA00004752"/>
    </source>
</evidence>
<dbReference type="Gene3D" id="2.40.440.10">
    <property type="entry name" value="L,D-transpeptidase catalytic domain-like"/>
    <property type="match status" value="1"/>
</dbReference>
<evidence type="ECO:0000256" key="5">
    <source>
        <dbReference type="ARBA" id="ARBA00022984"/>
    </source>
</evidence>
<dbReference type="PROSITE" id="PS52029">
    <property type="entry name" value="LD_TPASE"/>
    <property type="match status" value="1"/>
</dbReference>
<dbReference type="UniPathway" id="UPA00219"/>
<evidence type="ECO:0000259" key="9">
    <source>
        <dbReference type="PROSITE" id="PS52029"/>
    </source>
</evidence>
<feature type="active site" description="Nucleophile" evidence="7">
    <location>
        <position position="603"/>
    </location>
</feature>
<feature type="domain" description="L,D-TPase catalytic" evidence="9">
    <location>
        <begin position="502"/>
        <end position="642"/>
    </location>
</feature>
<reference evidence="10 11" key="1">
    <citation type="submission" date="2015-09" db="EMBL/GenBank/DDBJ databases">
        <title>Sorangium comparison.</title>
        <authorList>
            <person name="Zaburannyi N."/>
            <person name="Bunk B."/>
            <person name="Overmann J."/>
            <person name="Mueller R."/>
        </authorList>
    </citation>
    <scope>NUCLEOTIDE SEQUENCE [LARGE SCALE GENOMIC DNA]</scope>
    <source>
        <strain evidence="10 11">So ceGT47</strain>
    </source>
</reference>
<evidence type="ECO:0000313" key="10">
    <source>
        <dbReference type="EMBL" id="AUX22382.1"/>
    </source>
</evidence>
<proteinExistence type="inferred from homology"/>
<dbReference type="GO" id="GO:0016740">
    <property type="term" value="F:transferase activity"/>
    <property type="evidence" value="ECO:0007669"/>
    <property type="project" value="UniProtKB-KW"/>
</dbReference>
<feature type="active site" description="Proton donor/acceptor" evidence="7">
    <location>
        <position position="587"/>
    </location>
</feature>
<dbReference type="PANTHER" id="PTHR30582">
    <property type="entry name" value="L,D-TRANSPEPTIDASE"/>
    <property type="match status" value="1"/>
</dbReference>
<name>A0A4V0NDE4_SORCE</name>
<comment type="pathway">
    <text evidence="1 7">Cell wall biogenesis; peptidoglycan biosynthesis.</text>
</comment>
<comment type="similarity">
    <text evidence="2">Belongs to the YkuD family.</text>
</comment>
<evidence type="ECO:0000256" key="6">
    <source>
        <dbReference type="ARBA" id="ARBA00023316"/>
    </source>
</evidence>
<feature type="region of interest" description="Disordered" evidence="8">
    <location>
        <begin position="44"/>
        <end position="68"/>
    </location>
</feature>
<dbReference type="GO" id="GO:0071555">
    <property type="term" value="P:cell wall organization"/>
    <property type="evidence" value="ECO:0007669"/>
    <property type="project" value="UniProtKB-UniRule"/>
</dbReference>
<dbReference type="InterPro" id="IPR050979">
    <property type="entry name" value="LD-transpeptidase"/>
</dbReference>
<gene>
    <name evidence="10" type="ORF">SOCEGT47_028830</name>
</gene>
<keyword evidence="6 7" id="KW-0961">Cell wall biogenesis/degradation</keyword>
<keyword evidence="5 7" id="KW-0573">Peptidoglycan synthesis</keyword>
<dbReference type="GO" id="GO:0008360">
    <property type="term" value="P:regulation of cell shape"/>
    <property type="evidence" value="ECO:0007669"/>
    <property type="project" value="UniProtKB-UniRule"/>
</dbReference>
<dbReference type="Pfam" id="PF03734">
    <property type="entry name" value="YkuD"/>
    <property type="match status" value="1"/>
</dbReference>
<dbReference type="AlphaFoldDB" id="A0A4V0NDE4"/>
<dbReference type="InterPro" id="IPR038063">
    <property type="entry name" value="Transpep_catalytic_dom"/>
</dbReference>
<dbReference type="PANTHER" id="PTHR30582:SF2">
    <property type="entry name" value="L,D-TRANSPEPTIDASE YCIB-RELATED"/>
    <property type="match status" value="1"/>
</dbReference>
<dbReference type="GO" id="GO:0018104">
    <property type="term" value="P:peptidoglycan-protein cross-linking"/>
    <property type="evidence" value="ECO:0007669"/>
    <property type="project" value="TreeGrafter"/>
</dbReference>
<dbReference type="RefSeq" id="WP_242516203.1">
    <property type="nucleotide sequence ID" value="NZ_CP012670.1"/>
</dbReference>
<keyword evidence="4 7" id="KW-0133">Cell shape</keyword>
<evidence type="ECO:0000313" key="11">
    <source>
        <dbReference type="Proteomes" id="UP000295781"/>
    </source>
</evidence>
<dbReference type="GO" id="GO:0005576">
    <property type="term" value="C:extracellular region"/>
    <property type="evidence" value="ECO:0007669"/>
    <property type="project" value="TreeGrafter"/>
</dbReference>
<feature type="compositionally biased region" description="Low complexity" evidence="8">
    <location>
        <begin position="353"/>
        <end position="374"/>
    </location>
</feature>
<accession>A0A4V0NDE4</accession>
<evidence type="ECO:0000256" key="2">
    <source>
        <dbReference type="ARBA" id="ARBA00005992"/>
    </source>
</evidence>
<dbReference type="GO" id="GO:0071972">
    <property type="term" value="F:peptidoglycan L,D-transpeptidase activity"/>
    <property type="evidence" value="ECO:0007669"/>
    <property type="project" value="TreeGrafter"/>
</dbReference>
<dbReference type="EMBL" id="CP012670">
    <property type="protein sequence ID" value="AUX22382.1"/>
    <property type="molecule type" value="Genomic_DNA"/>
</dbReference>
<organism evidence="10 11">
    <name type="scientific">Sorangium cellulosum</name>
    <name type="common">Polyangium cellulosum</name>
    <dbReference type="NCBI Taxonomy" id="56"/>
    <lineage>
        <taxon>Bacteria</taxon>
        <taxon>Pseudomonadati</taxon>
        <taxon>Myxococcota</taxon>
        <taxon>Polyangia</taxon>
        <taxon>Polyangiales</taxon>
        <taxon>Polyangiaceae</taxon>
        <taxon>Sorangium</taxon>
    </lineage>
</organism>
<evidence type="ECO:0000256" key="7">
    <source>
        <dbReference type="PROSITE-ProRule" id="PRU01373"/>
    </source>
</evidence>
<feature type="region of interest" description="Disordered" evidence="8">
    <location>
        <begin position="346"/>
        <end position="390"/>
    </location>
</feature>
<evidence type="ECO:0000256" key="4">
    <source>
        <dbReference type="ARBA" id="ARBA00022960"/>
    </source>
</evidence>
<dbReference type="SUPFAM" id="SSF141523">
    <property type="entry name" value="L,D-transpeptidase catalytic domain-like"/>
    <property type="match status" value="1"/>
</dbReference>
<evidence type="ECO:0000256" key="3">
    <source>
        <dbReference type="ARBA" id="ARBA00022679"/>
    </source>
</evidence>